<dbReference type="Proteomes" id="UP000315440">
    <property type="component" value="Unassembled WGS sequence"/>
</dbReference>
<feature type="compositionally biased region" description="Low complexity" evidence="1">
    <location>
        <begin position="426"/>
        <end position="438"/>
    </location>
</feature>
<sequence length="723" mass="75103">MMKIADCPHCKECFLAPEGASQIDDAGLLECPACGGAFAPSAATFRTLPTARLRPPVIEESAPAEPTPVETATHETATPPSVAIGGEPTMSPTAGAGTLADWLLKGREADSADSHETEPAAPPKPSLSESLGKPSLADLSAATGATPADNKPPARSKATIANLGGVTLDDLRRLTPDIQSEAETADAAVDESPLAQEPAASHEPVAALPHDTQPHDAQPHEALDDAPEQPLRTDFQFSFDDILPGAAADRSVGDRSVGDHPYDTASHAEDEKETVQLTAPLAAEADEAGDASAEEYSEPELSPRAAAAANLGAPLALDDRNPSRRGGMLRTLVAAGVLMTTLGTGGYFGWRLLGAAPDDENAVHPAFAMTDSSESAPSDPFAAGGAIDQIDEAAEALAQSSAPPLLDSVDEVNAEQVYPLSEPIDEAAAPGEPPAFAATQAPASEPTSRYAMTADDDVLPFDVPPFDEPANDEPPYYAPAPEASETEPAHTAQVAYETPASYEAPAAEPSAFGNGPIAPTQPANGSLLVGAPNYGPQELAEAMRGADEAARAFAAGSLDNPEQAAAMGQSYASLCRVARVLTLLDDGAMGPDAEFDRLQASQLLKRSLRLQDARINSRRVASAWVGWSERTDGGVFFAGKPIASRERGSVFEYTFALEGGETVPVLSEERIDGKRILVAQATEIGVIGVVVENPAERVAGYIGDAPRAVWCRKTLALGAPRDY</sequence>
<feature type="compositionally biased region" description="Basic and acidic residues" evidence="1">
    <location>
        <begin position="212"/>
        <end position="223"/>
    </location>
</feature>
<dbReference type="EMBL" id="SJPQ01000002">
    <property type="protein sequence ID" value="TWT88791.1"/>
    <property type="molecule type" value="Genomic_DNA"/>
</dbReference>
<feature type="region of interest" description="Disordered" evidence="1">
    <location>
        <begin position="108"/>
        <end position="228"/>
    </location>
</feature>
<feature type="compositionally biased region" description="Basic and acidic residues" evidence="1">
    <location>
        <begin position="108"/>
        <end position="118"/>
    </location>
</feature>
<accession>A0A5C5ZPR2</accession>
<evidence type="ECO:0000313" key="3">
    <source>
        <dbReference type="Proteomes" id="UP000315440"/>
    </source>
</evidence>
<reference evidence="2 3" key="1">
    <citation type="submission" date="2019-02" db="EMBL/GenBank/DDBJ databases">
        <title>Deep-cultivation of Planctomycetes and their phenomic and genomic characterization uncovers novel biology.</title>
        <authorList>
            <person name="Wiegand S."/>
            <person name="Jogler M."/>
            <person name="Boedeker C."/>
            <person name="Pinto D."/>
            <person name="Vollmers J."/>
            <person name="Rivas-Marin E."/>
            <person name="Kohn T."/>
            <person name="Peeters S.H."/>
            <person name="Heuer A."/>
            <person name="Rast P."/>
            <person name="Oberbeckmann S."/>
            <person name="Bunk B."/>
            <person name="Jeske O."/>
            <person name="Meyerdierks A."/>
            <person name="Storesund J.E."/>
            <person name="Kallscheuer N."/>
            <person name="Luecker S."/>
            <person name="Lage O.M."/>
            <person name="Pohl T."/>
            <person name="Merkel B.J."/>
            <person name="Hornburger P."/>
            <person name="Mueller R.-W."/>
            <person name="Bruemmer F."/>
            <person name="Labrenz M."/>
            <person name="Spormann A.M."/>
            <person name="Op Den Camp H."/>
            <person name="Overmann J."/>
            <person name="Amann R."/>
            <person name="Jetten M.S.M."/>
            <person name="Mascher T."/>
            <person name="Medema M.H."/>
            <person name="Devos D.P."/>
            <person name="Kaster A.-K."/>
            <person name="Ovreas L."/>
            <person name="Rohde M."/>
            <person name="Galperin M.Y."/>
            <person name="Jogler C."/>
        </authorList>
    </citation>
    <scope>NUCLEOTIDE SEQUENCE [LARGE SCALE GENOMIC DNA]</scope>
    <source>
        <strain evidence="2 3">Mal64</strain>
    </source>
</reference>
<gene>
    <name evidence="2" type="ORF">Mal64_22790</name>
</gene>
<protein>
    <submittedName>
        <fullName evidence="2">Uncharacterized protein</fullName>
    </submittedName>
</protein>
<feature type="compositionally biased region" description="Basic and acidic residues" evidence="1">
    <location>
        <begin position="251"/>
        <end position="273"/>
    </location>
</feature>
<proteinExistence type="predicted"/>
<evidence type="ECO:0000313" key="2">
    <source>
        <dbReference type="EMBL" id="TWT88791.1"/>
    </source>
</evidence>
<keyword evidence="3" id="KW-1185">Reference proteome</keyword>
<feature type="compositionally biased region" description="Low complexity" evidence="1">
    <location>
        <begin position="473"/>
        <end position="483"/>
    </location>
</feature>
<dbReference type="AlphaFoldDB" id="A0A5C5ZPR2"/>
<feature type="region of interest" description="Disordered" evidence="1">
    <location>
        <begin position="57"/>
        <end position="96"/>
    </location>
</feature>
<feature type="region of interest" description="Disordered" evidence="1">
    <location>
        <begin position="461"/>
        <end position="492"/>
    </location>
</feature>
<feature type="region of interest" description="Disordered" evidence="1">
    <location>
        <begin position="425"/>
        <end position="448"/>
    </location>
</feature>
<organism evidence="2 3">
    <name type="scientific">Pseudobythopirellula maris</name>
    <dbReference type="NCBI Taxonomy" id="2527991"/>
    <lineage>
        <taxon>Bacteria</taxon>
        <taxon>Pseudomonadati</taxon>
        <taxon>Planctomycetota</taxon>
        <taxon>Planctomycetia</taxon>
        <taxon>Pirellulales</taxon>
        <taxon>Lacipirellulaceae</taxon>
        <taxon>Pseudobythopirellula</taxon>
    </lineage>
</organism>
<feature type="region of interest" description="Disordered" evidence="1">
    <location>
        <begin position="248"/>
        <end position="273"/>
    </location>
</feature>
<name>A0A5C5ZPR2_9BACT</name>
<comment type="caution">
    <text evidence="2">The sequence shown here is derived from an EMBL/GenBank/DDBJ whole genome shotgun (WGS) entry which is preliminary data.</text>
</comment>
<evidence type="ECO:0000256" key="1">
    <source>
        <dbReference type="SAM" id="MobiDB-lite"/>
    </source>
</evidence>